<dbReference type="Gene3D" id="3.30.70.1230">
    <property type="entry name" value="Nucleotide cyclase"/>
    <property type="match status" value="1"/>
</dbReference>
<comment type="caution">
    <text evidence="1">The sequence shown here is derived from an EMBL/GenBank/DDBJ whole genome shotgun (WGS) entry which is preliminary data.</text>
</comment>
<evidence type="ECO:0008006" key="3">
    <source>
        <dbReference type="Google" id="ProtNLM"/>
    </source>
</evidence>
<dbReference type="InterPro" id="IPR029787">
    <property type="entry name" value="Nucleotide_cyclase"/>
</dbReference>
<accession>A0ABT3IEW7</accession>
<name>A0ABT3IEW7_9BACT</name>
<dbReference type="EMBL" id="JAPDNS010000001">
    <property type="protein sequence ID" value="MCW3482498.1"/>
    <property type="molecule type" value="Genomic_DNA"/>
</dbReference>
<evidence type="ECO:0000313" key="2">
    <source>
        <dbReference type="Proteomes" id="UP001207742"/>
    </source>
</evidence>
<keyword evidence="2" id="KW-1185">Reference proteome</keyword>
<gene>
    <name evidence="1" type="ORF">OL497_01210</name>
</gene>
<sequence length="268" mass="30170">MEKAIVLHADILGFKNLISQAEAEQGDDTLNMLKAALAEGVGTVKMFQQKLNLTTPIRYKLFSDNLYAAFPYQDGDPQSFSDAFLLCIAFARSYQAVMLDNKLFIRGGISFGKDYSDDITIFSVGLVKAYELEISLAVYPRILVDEELIKIIKDQGIETPGPIFLTIINNSILRDGAGLYFINPIGLLGDTGAEAHGLTGDQLDKGFIKRYIKYSEEVLRNLNLENQQEIKVSKKYDWFILLLKWLLSDRNNEQSNVNEFSSLRFKAS</sequence>
<dbReference type="RefSeq" id="WP_264726927.1">
    <property type="nucleotide sequence ID" value="NZ_JAPDNR010000001.1"/>
</dbReference>
<reference evidence="1 2" key="1">
    <citation type="submission" date="2022-10" db="EMBL/GenBank/DDBJ databases">
        <title>Chitinophaga nivalis PC15 sp. nov., isolated from Pyeongchang county, South Korea.</title>
        <authorList>
            <person name="Trinh H.N."/>
        </authorList>
    </citation>
    <scope>NUCLEOTIDE SEQUENCE [LARGE SCALE GENOMIC DNA]</scope>
    <source>
        <strain evidence="1 2">PC14</strain>
    </source>
</reference>
<organism evidence="1 2">
    <name type="scientific">Chitinophaga nivalis</name>
    <dbReference type="NCBI Taxonomy" id="2991709"/>
    <lineage>
        <taxon>Bacteria</taxon>
        <taxon>Pseudomonadati</taxon>
        <taxon>Bacteroidota</taxon>
        <taxon>Chitinophagia</taxon>
        <taxon>Chitinophagales</taxon>
        <taxon>Chitinophagaceae</taxon>
        <taxon>Chitinophaga</taxon>
    </lineage>
</organism>
<protein>
    <recommendedName>
        <fullName evidence="3">Guanylate cyclase domain-containing protein</fullName>
    </recommendedName>
</protein>
<dbReference type="SUPFAM" id="SSF55073">
    <property type="entry name" value="Nucleotide cyclase"/>
    <property type="match status" value="1"/>
</dbReference>
<proteinExistence type="predicted"/>
<dbReference type="Proteomes" id="UP001207742">
    <property type="component" value="Unassembled WGS sequence"/>
</dbReference>
<evidence type="ECO:0000313" key="1">
    <source>
        <dbReference type="EMBL" id="MCW3482498.1"/>
    </source>
</evidence>